<comment type="caution">
    <text evidence="1">The sequence shown here is derived from an EMBL/GenBank/DDBJ whole genome shotgun (WGS) entry which is preliminary data.</text>
</comment>
<proteinExistence type="predicted"/>
<dbReference type="EMBL" id="VSSQ01047919">
    <property type="protein sequence ID" value="MPN01947.1"/>
    <property type="molecule type" value="Genomic_DNA"/>
</dbReference>
<name>A0A645EJL2_9ZZZZ</name>
<organism evidence="1">
    <name type="scientific">bioreactor metagenome</name>
    <dbReference type="NCBI Taxonomy" id="1076179"/>
    <lineage>
        <taxon>unclassified sequences</taxon>
        <taxon>metagenomes</taxon>
        <taxon>ecological metagenomes</taxon>
    </lineage>
</organism>
<sequence length="181" mass="20002">MRQIKKILLNKRGSSFPLIVAVTLALALIFCGVSEYFRLMVIAQGVRDAVQSAVISTVNDNYDDVYHGVREGYSGAYQPTADDFEESLDYGDIYSRLDSLLGLSKNGNYHQKCNSDGELEFRIWSLSVDIENAPLASGDQASNRFEADCTIELEVPVSFGGKLLPSMRITVKTTAGFVPRF</sequence>
<dbReference type="AlphaFoldDB" id="A0A645EJL2"/>
<protein>
    <submittedName>
        <fullName evidence="1">Uncharacterized protein</fullName>
    </submittedName>
</protein>
<evidence type="ECO:0000313" key="1">
    <source>
        <dbReference type="EMBL" id="MPN01947.1"/>
    </source>
</evidence>
<reference evidence="1" key="1">
    <citation type="submission" date="2019-08" db="EMBL/GenBank/DDBJ databases">
        <authorList>
            <person name="Kucharzyk K."/>
            <person name="Murdoch R.W."/>
            <person name="Higgins S."/>
            <person name="Loffler F."/>
        </authorList>
    </citation>
    <scope>NUCLEOTIDE SEQUENCE</scope>
</reference>
<accession>A0A645EJL2</accession>
<gene>
    <name evidence="1" type="ORF">SDC9_149160</name>
</gene>